<dbReference type="AlphaFoldDB" id="Q17V64"/>
<evidence type="ECO:0000313" key="1">
    <source>
        <dbReference type="EMBL" id="CAK00462.1"/>
    </source>
</evidence>
<dbReference type="HOGENOM" id="CLU_3026013_0_0_7"/>
<organism evidence="1 2">
    <name type="scientific">Helicobacter acinonychis (strain Sheeba)</name>
    <dbReference type="NCBI Taxonomy" id="382638"/>
    <lineage>
        <taxon>Bacteria</taxon>
        <taxon>Pseudomonadati</taxon>
        <taxon>Campylobacterota</taxon>
        <taxon>Epsilonproteobacteria</taxon>
        <taxon>Campylobacterales</taxon>
        <taxon>Helicobacteraceae</taxon>
        <taxon>Helicobacter</taxon>
    </lineage>
</organism>
<dbReference type="STRING" id="382638.Hac_1767"/>
<name>Q17V64_HELAH</name>
<keyword evidence="2" id="KW-1185">Reference proteome</keyword>
<dbReference type="EMBL" id="AM260522">
    <property type="protein sequence ID" value="CAK00462.1"/>
    <property type="molecule type" value="Genomic_DNA"/>
</dbReference>
<gene>
    <name evidence="1" type="primary">fragment 2</name>
    <name evidence="1" type="ordered locus">Hac_1767</name>
</gene>
<reference evidence="1 2" key="1">
    <citation type="journal article" date="2006" name="PLoS Genet.">
        <title>Who ate whom? Adaptive Helicobacter genomic changes that accompanied a host jump from early humans to large felines.</title>
        <authorList>
            <person name="Eppinger M."/>
            <person name="Baar C."/>
            <person name="Linz B."/>
            <person name="Raddatz G."/>
            <person name="Lanz C."/>
            <person name="Keller H."/>
            <person name="Morelli G."/>
            <person name="Gressmann H."/>
            <person name="Achtman M."/>
            <person name="Schuster S.C."/>
        </authorList>
    </citation>
    <scope>NUCLEOTIDE SEQUENCE [LARGE SCALE GENOMIC DNA]</scope>
    <source>
        <strain evidence="1 2">Sheeba</strain>
    </source>
</reference>
<dbReference type="KEGG" id="hac:Hac_1767"/>
<proteinExistence type="predicted"/>
<protein>
    <submittedName>
        <fullName evidence="1">Uncharacterized protein</fullName>
    </submittedName>
</protein>
<evidence type="ECO:0000313" key="2">
    <source>
        <dbReference type="Proteomes" id="UP000000775"/>
    </source>
</evidence>
<dbReference type="Proteomes" id="UP000000775">
    <property type="component" value="Chromosome"/>
</dbReference>
<sequence>MKKEIGDINAFIKWLYLRVIFIKTTCPNVSMALRIFSVLNARGLLTRQIFSRGSC</sequence>
<accession>Q17V64</accession>
<dbReference type="eggNOG" id="COG1479">
    <property type="taxonomic scope" value="Bacteria"/>
</dbReference>